<proteinExistence type="inferred from homology"/>
<comment type="similarity">
    <text evidence="1">Belongs to the CFA/CMAS family.</text>
</comment>
<name>A0A6N6N2W0_9BACT</name>
<gene>
    <name evidence="7" type="ORF">F8A88_10540</name>
</gene>
<dbReference type="GO" id="GO:0008610">
    <property type="term" value="P:lipid biosynthetic process"/>
    <property type="evidence" value="ECO:0007669"/>
    <property type="project" value="InterPro"/>
</dbReference>
<dbReference type="InterPro" id="IPR050723">
    <property type="entry name" value="CFA/CMAS"/>
</dbReference>
<keyword evidence="4" id="KW-0949">S-adenosyl-L-methionine</keyword>
<dbReference type="CDD" id="cd02440">
    <property type="entry name" value="AdoMet_MTases"/>
    <property type="match status" value="1"/>
</dbReference>
<accession>A0A6N6N2W0</accession>
<dbReference type="PANTHER" id="PTHR43667:SF1">
    <property type="entry name" value="CYCLOPROPANE-FATTY-ACYL-PHOSPHOLIPID SYNTHASE"/>
    <property type="match status" value="1"/>
</dbReference>
<dbReference type="Gene3D" id="3.40.50.150">
    <property type="entry name" value="Vaccinia Virus protein VP39"/>
    <property type="match status" value="1"/>
</dbReference>
<dbReference type="EMBL" id="WAIE01000004">
    <property type="protein sequence ID" value="KAB1441376.1"/>
    <property type="molecule type" value="Genomic_DNA"/>
</dbReference>
<dbReference type="GO" id="GO:0032259">
    <property type="term" value="P:methylation"/>
    <property type="evidence" value="ECO:0007669"/>
    <property type="project" value="UniProtKB-KW"/>
</dbReference>
<dbReference type="EC" id="2.1.1.79" evidence="7"/>
<keyword evidence="3 7" id="KW-0808">Transferase</keyword>
<dbReference type="OrthoDB" id="9782855at2"/>
<keyword evidence="5" id="KW-0443">Lipid metabolism</keyword>
<evidence type="ECO:0000256" key="2">
    <source>
        <dbReference type="ARBA" id="ARBA00022603"/>
    </source>
</evidence>
<protein>
    <submittedName>
        <fullName evidence="7">Cyclopropane fatty acyl phospholipid synthase</fullName>
        <ecNumber evidence="7">2.1.1.79</ecNumber>
    </submittedName>
</protein>
<dbReference type="NCBIfam" id="NF008686">
    <property type="entry name" value="PRK11705.1"/>
    <property type="match status" value="1"/>
</dbReference>
<comment type="caution">
    <text evidence="7">The sequence shown here is derived from an EMBL/GenBank/DDBJ whole genome shotgun (WGS) entry which is preliminary data.</text>
</comment>
<dbReference type="RefSeq" id="WP_151151119.1">
    <property type="nucleotide sequence ID" value="NZ_WAIE01000004.1"/>
</dbReference>
<evidence type="ECO:0000313" key="8">
    <source>
        <dbReference type="Proteomes" id="UP000438699"/>
    </source>
</evidence>
<evidence type="ECO:0000256" key="3">
    <source>
        <dbReference type="ARBA" id="ARBA00022679"/>
    </source>
</evidence>
<dbReference type="SUPFAM" id="SSF53335">
    <property type="entry name" value="S-adenosyl-L-methionine-dependent methyltransferases"/>
    <property type="match status" value="1"/>
</dbReference>
<sequence length="387" mass="44865">MDACRQFMTDLLAGADVAVNGTKPWDLRVKDERLFREVLLKKNLGLGEGYMRGWWDCERVDEMICRVLRNATAGHIRGCWRLFLRALPSMVFNLQTLSRARQVTERHYDLGNDLFESFLDPYFQYSCAYFKDAEHAMDDLDGLSDGEVGRELARAQRAKMRLICEKLELGPGDRLLDIGCGWGGLARFAAEEYGCRVVGINISKEQLAFAREFCHGLPVEIRELDYRLLQDRFDKIVSVGMFEHVGTRNYGEFMKAAARSLKPDGLFLLHTIGSNETSPTVDPWIGKYIFPNGVLPSMAHISRAAEPWFVVEDLHNFGPYYDRTLMSWLRNFRRSWPSLRAQYGERFRRMWEYYLQSCAGSFRARDIQLWQFVFTKVGRPQPRCRLA</sequence>
<feature type="active site" evidence="6">
    <location>
        <position position="358"/>
    </location>
</feature>
<reference evidence="7 8" key="1">
    <citation type="journal article" date="2017" name="Int. J. Syst. Evol. Microbiol.">
        <title>Desulfovibrio senegalensis sp. nov., a mesophilic sulfate reducer isolated from marine sediment.</title>
        <authorList>
            <person name="Thioye A."/>
            <person name="Gam Z.B.A."/>
            <person name="Mbengue M."/>
            <person name="Cayol J.L."/>
            <person name="Joseph-Bartoli M."/>
            <person name="Toure-Kane C."/>
            <person name="Labat M."/>
        </authorList>
    </citation>
    <scope>NUCLEOTIDE SEQUENCE [LARGE SCALE GENOMIC DNA]</scope>
    <source>
        <strain evidence="7 8">DSM 101509</strain>
    </source>
</reference>
<organism evidence="7 8">
    <name type="scientific">Pseudodesulfovibrio senegalensis</name>
    <dbReference type="NCBI Taxonomy" id="1721087"/>
    <lineage>
        <taxon>Bacteria</taxon>
        <taxon>Pseudomonadati</taxon>
        <taxon>Thermodesulfobacteriota</taxon>
        <taxon>Desulfovibrionia</taxon>
        <taxon>Desulfovibrionales</taxon>
        <taxon>Desulfovibrionaceae</taxon>
    </lineage>
</organism>
<dbReference type="PIRSF" id="PIRSF003085">
    <property type="entry name" value="CMAS"/>
    <property type="match status" value="1"/>
</dbReference>
<dbReference type="Proteomes" id="UP000438699">
    <property type="component" value="Unassembled WGS sequence"/>
</dbReference>
<dbReference type="InterPro" id="IPR029063">
    <property type="entry name" value="SAM-dependent_MTases_sf"/>
</dbReference>
<evidence type="ECO:0000256" key="4">
    <source>
        <dbReference type="ARBA" id="ARBA00022691"/>
    </source>
</evidence>
<evidence type="ECO:0000256" key="1">
    <source>
        <dbReference type="ARBA" id="ARBA00010815"/>
    </source>
</evidence>
<evidence type="ECO:0000256" key="5">
    <source>
        <dbReference type="ARBA" id="ARBA00023098"/>
    </source>
</evidence>
<keyword evidence="2 7" id="KW-0489">Methyltransferase</keyword>
<evidence type="ECO:0000313" key="7">
    <source>
        <dbReference type="EMBL" id="KAB1441376.1"/>
    </source>
</evidence>
<dbReference type="GO" id="GO:0008825">
    <property type="term" value="F:cyclopropane-fatty-acyl-phospholipid synthase activity"/>
    <property type="evidence" value="ECO:0007669"/>
    <property type="project" value="UniProtKB-EC"/>
</dbReference>
<dbReference type="InterPro" id="IPR003333">
    <property type="entry name" value="CMAS"/>
</dbReference>
<dbReference type="Pfam" id="PF02353">
    <property type="entry name" value="CMAS"/>
    <property type="match status" value="1"/>
</dbReference>
<dbReference type="AlphaFoldDB" id="A0A6N6N2W0"/>
<evidence type="ECO:0000256" key="6">
    <source>
        <dbReference type="PIRSR" id="PIRSR003085-1"/>
    </source>
</evidence>
<dbReference type="PANTHER" id="PTHR43667">
    <property type="entry name" value="CYCLOPROPANE-FATTY-ACYL-PHOSPHOLIPID SYNTHASE"/>
    <property type="match status" value="1"/>
</dbReference>
<keyword evidence="8" id="KW-1185">Reference proteome</keyword>